<organism evidence="1 2">
    <name type="scientific">Allosphingosinicella indica</name>
    <dbReference type="NCBI Taxonomy" id="941907"/>
    <lineage>
        <taxon>Bacteria</taxon>
        <taxon>Pseudomonadati</taxon>
        <taxon>Pseudomonadota</taxon>
        <taxon>Alphaproteobacteria</taxon>
        <taxon>Sphingomonadales</taxon>
        <taxon>Sphingomonadaceae</taxon>
        <taxon>Allosphingosinicella</taxon>
    </lineage>
</organism>
<reference evidence="2" key="1">
    <citation type="submission" date="2017-04" db="EMBL/GenBank/DDBJ databases">
        <authorList>
            <person name="Varghese N."/>
            <person name="Submissions S."/>
        </authorList>
    </citation>
    <scope>NUCLEOTIDE SEQUENCE [LARGE SCALE GENOMIC DNA]</scope>
    <source>
        <strain evidence="2">Dd16</strain>
    </source>
</reference>
<dbReference type="AlphaFoldDB" id="A0A1X7G1K2"/>
<gene>
    <name evidence="1" type="ORF">SAMN06295910_0756</name>
</gene>
<evidence type="ECO:0000313" key="2">
    <source>
        <dbReference type="Proteomes" id="UP000192934"/>
    </source>
</evidence>
<dbReference type="STRING" id="941907.SAMN06295910_0756"/>
<protein>
    <submittedName>
        <fullName evidence="1">Uncharacterized protein</fullName>
    </submittedName>
</protein>
<dbReference type="EMBL" id="LT840185">
    <property type="protein sequence ID" value="SMF61763.1"/>
    <property type="molecule type" value="Genomic_DNA"/>
</dbReference>
<sequence length="69" mass="7764">MQTHVHVPDRAAFDEATRLMDQYGEHAAMEAAMRADRSRTLGNVVHFCRWRQIQRTIAMLGDAGAGTVH</sequence>
<accession>A0A1X7G1K2</accession>
<dbReference type="Proteomes" id="UP000192934">
    <property type="component" value="Chromosome I"/>
</dbReference>
<evidence type="ECO:0000313" key="1">
    <source>
        <dbReference type="EMBL" id="SMF61763.1"/>
    </source>
</evidence>
<keyword evidence="2" id="KW-1185">Reference proteome</keyword>
<proteinExistence type="predicted"/>
<name>A0A1X7G1K2_9SPHN</name>